<feature type="transmembrane region" description="Helical" evidence="1">
    <location>
        <begin position="271"/>
        <end position="290"/>
    </location>
</feature>
<keyword evidence="1" id="KW-1133">Transmembrane helix</keyword>
<proteinExistence type="predicted"/>
<dbReference type="Proteomes" id="UP001642540">
    <property type="component" value="Unassembled WGS sequence"/>
</dbReference>
<sequence length="373" mass="42762">MYWVFSTLSILDSLKLAKYLSVGYVQKGNLYRYTIMSHKILRVIIRTYFTYAMFYNRDTIGKLQKTIDSMKNTMTRNVNKRYSNTNNNQENLILVSILTLTLLGSFVATIFGFASITSGWSFVNVFTDKSAQMASVVFLWTSNVTAAEEIEDHLIEQHGENISCMSVLFGVSWIVLELFGRLYDSVVTDILLFTILTMHKLTKDFEFEKTSPIEVKSHAEMVWRHYRQLRQISEEIDSTFGSIFKWIHVSNLFARGYYLSLLTNSAGYDTYFLLLTFNILKILLVYLTAAKASHKNKAFRKWVQRTYAEQPSIIVGATHLTTCIILDELATKPLGLGSDNFHVDESFVMKVSAAGKYDERKKRMQNSDGGHGK</sequence>
<keyword evidence="1" id="KW-0812">Transmembrane</keyword>
<gene>
    <name evidence="2" type="ORF">ODALV1_LOCUS31223</name>
</gene>
<dbReference type="EMBL" id="CAXLJM020000166">
    <property type="protein sequence ID" value="CAL8147739.1"/>
    <property type="molecule type" value="Genomic_DNA"/>
</dbReference>
<reference evidence="2 3" key="1">
    <citation type="submission" date="2024-08" db="EMBL/GenBank/DDBJ databases">
        <authorList>
            <person name="Cucini C."/>
            <person name="Frati F."/>
        </authorList>
    </citation>
    <scope>NUCLEOTIDE SEQUENCE [LARGE SCALE GENOMIC DNA]</scope>
</reference>
<organism evidence="2 3">
    <name type="scientific">Orchesella dallaii</name>
    <dbReference type="NCBI Taxonomy" id="48710"/>
    <lineage>
        <taxon>Eukaryota</taxon>
        <taxon>Metazoa</taxon>
        <taxon>Ecdysozoa</taxon>
        <taxon>Arthropoda</taxon>
        <taxon>Hexapoda</taxon>
        <taxon>Collembola</taxon>
        <taxon>Entomobryomorpha</taxon>
        <taxon>Entomobryoidea</taxon>
        <taxon>Orchesellidae</taxon>
        <taxon>Orchesellinae</taxon>
        <taxon>Orchesella</taxon>
    </lineage>
</organism>
<accession>A0ABP1S936</accession>
<evidence type="ECO:0008006" key="4">
    <source>
        <dbReference type="Google" id="ProtNLM"/>
    </source>
</evidence>
<keyword evidence="3" id="KW-1185">Reference proteome</keyword>
<feature type="transmembrane region" description="Helical" evidence="1">
    <location>
        <begin position="92"/>
        <end position="116"/>
    </location>
</feature>
<name>A0ABP1S936_9HEXA</name>
<evidence type="ECO:0000256" key="1">
    <source>
        <dbReference type="SAM" id="Phobius"/>
    </source>
</evidence>
<evidence type="ECO:0000313" key="3">
    <source>
        <dbReference type="Proteomes" id="UP001642540"/>
    </source>
</evidence>
<comment type="caution">
    <text evidence="2">The sequence shown here is derived from an EMBL/GenBank/DDBJ whole genome shotgun (WGS) entry which is preliminary data.</text>
</comment>
<protein>
    <recommendedName>
        <fullName evidence="4">Gustatory receptor</fullName>
    </recommendedName>
</protein>
<keyword evidence="1" id="KW-0472">Membrane</keyword>
<evidence type="ECO:0000313" key="2">
    <source>
        <dbReference type="EMBL" id="CAL8147739.1"/>
    </source>
</evidence>